<dbReference type="SUPFAM" id="SSF52058">
    <property type="entry name" value="L domain-like"/>
    <property type="match status" value="2"/>
</dbReference>
<gene>
    <name evidence="5" type="ORF">SAMN05444388_101753</name>
</gene>
<dbReference type="AlphaFoldDB" id="A0A1M5H977"/>
<reference evidence="5 6" key="1">
    <citation type="submission" date="2016-11" db="EMBL/GenBank/DDBJ databases">
        <authorList>
            <person name="Jaros S."/>
            <person name="Januszkiewicz K."/>
            <person name="Wedrychowicz H."/>
        </authorList>
    </citation>
    <scope>NUCLEOTIDE SEQUENCE [LARGE SCALE GENOMIC DNA]</scope>
    <source>
        <strain evidence="5 6">DSM 6792</strain>
    </source>
</reference>
<dbReference type="PANTHER" id="PTHR47566">
    <property type="match status" value="1"/>
</dbReference>
<dbReference type="Gene3D" id="3.80.10.10">
    <property type="entry name" value="Ribonuclease Inhibitor"/>
    <property type="match status" value="2"/>
</dbReference>
<keyword evidence="2" id="KW-0732">Signal</keyword>
<accession>A0A1M5H977</accession>
<feature type="domain" description="Secretion system C-terminal sorting" evidence="4">
    <location>
        <begin position="416"/>
        <end position="484"/>
    </location>
</feature>
<name>A0A1M5H977_FLAJO</name>
<evidence type="ECO:0000256" key="1">
    <source>
        <dbReference type="ARBA" id="ARBA00022614"/>
    </source>
</evidence>
<evidence type="ECO:0000256" key="3">
    <source>
        <dbReference type="ARBA" id="ARBA00022737"/>
    </source>
</evidence>
<dbReference type="Proteomes" id="UP000184112">
    <property type="component" value="Unassembled WGS sequence"/>
</dbReference>
<protein>
    <submittedName>
        <fullName evidence="5">Por secretion system C-terminal sorting domain-containing protein</fullName>
    </submittedName>
</protein>
<keyword evidence="1" id="KW-0433">Leucine-rich repeat</keyword>
<evidence type="ECO:0000256" key="2">
    <source>
        <dbReference type="ARBA" id="ARBA00022729"/>
    </source>
</evidence>
<dbReference type="PANTHER" id="PTHR47566:SF1">
    <property type="entry name" value="PROTEIN NUD1"/>
    <property type="match status" value="1"/>
</dbReference>
<dbReference type="GO" id="GO:0035591">
    <property type="term" value="F:signaling adaptor activity"/>
    <property type="evidence" value="ECO:0007669"/>
    <property type="project" value="TreeGrafter"/>
</dbReference>
<dbReference type="Pfam" id="PF18962">
    <property type="entry name" value="Por_Secre_tail"/>
    <property type="match status" value="1"/>
</dbReference>
<sequence length="485" mass="53288">MPQNINQPMKTKLLLLLVLANFSIYAQYTLIPDSNFENKLISLGIDKDGKNGKVETSSIESVTSLDISYSDIKNIAGIEDFKSLTTLICNDNEIYVLNITENKALKYLDCSSTMVYILDFSNNPELTHIKVSKNPYVTKIDVSNNLNLVSLDCNTTSISRLDVSKNTKLTTLNCSQNYIMDLDLSYNTALTSLDCSKNSYTLTTLNLKNGNNHNFTLAGSNFTENPYLTCITVDSQNYSNDNWSSLKDNVAAYNTSCLDGPYTLIPDPNFEKALIKAGIDYRELDGKVLTANILLITGVNLSGNNINDLTGIEGFLNLQTLNCKTNNLTSLDLSKNIDLTSVNCSENKLINLDLTNKPNFISLNSSSNPNLTCIKVDDPGYSLANWNTVKDVAANYSTSCNLGIQNSVFSYAVLSPNPTKGEITITNVSLEKANVYNALGQLVKSFTLNLNNTDNTINLSGLPKGVYYVYLINQDAASAKKVIVE</sequence>
<evidence type="ECO:0000313" key="6">
    <source>
        <dbReference type="Proteomes" id="UP000184112"/>
    </source>
</evidence>
<dbReference type="InterPro" id="IPR026444">
    <property type="entry name" value="Secre_tail"/>
</dbReference>
<evidence type="ECO:0000313" key="5">
    <source>
        <dbReference type="EMBL" id="SHG12468.1"/>
    </source>
</evidence>
<dbReference type="NCBIfam" id="TIGR04183">
    <property type="entry name" value="Por_Secre_tail"/>
    <property type="match status" value="1"/>
</dbReference>
<proteinExistence type="predicted"/>
<keyword evidence="3" id="KW-0677">Repeat</keyword>
<dbReference type="InterPro" id="IPR032675">
    <property type="entry name" value="LRR_dom_sf"/>
</dbReference>
<evidence type="ECO:0000259" key="4">
    <source>
        <dbReference type="Pfam" id="PF18962"/>
    </source>
</evidence>
<dbReference type="InterPro" id="IPR052574">
    <property type="entry name" value="CDIRP"/>
</dbReference>
<dbReference type="EMBL" id="FQWH01000001">
    <property type="protein sequence ID" value="SHG12468.1"/>
    <property type="molecule type" value="Genomic_DNA"/>
</dbReference>
<organism evidence="5 6">
    <name type="scientific">Flavobacterium johnsoniae</name>
    <name type="common">Cytophaga johnsonae</name>
    <dbReference type="NCBI Taxonomy" id="986"/>
    <lineage>
        <taxon>Bacteria</taxon>
        <taxon>Pseudomonadati</taxon>
        <taxon>Bacteroidota</taxon>
        <taxon>Flavobacteriia</taxon>
        <taxon>Flavobacteriales</taxon>
        <taxon>Flavobacteriaceae</taxon>
        <taxon>Flavobacterium</taxon>
    </lineage>
</organism>